<reference evidence="2" key="2">
    <citation type="journal article" date="2016" name="Front. Microbiol.">
        <title>The Regulatory Protein RosR Affects Rhizobium leguminosarum bv. trifolii Protein Profiles, Cell Surface Properties, and Symbiosis with Clover.</title>
        <authorList>
            <person name="Rachwal K."/>
            <person name="Boguszewska A."/>
            <person name="Kopcinska J."/>
            <person name="Karas M."/>
            <person name="Tchorzewski M."/>
            <person name="Janczarek M."/>
        </authorList>
    </citation>
    <scope>NUCLEOTIDE SEQUENCE</scope>
    <source>
        <strain evidence="2">Rt24.2</strain>
    </source>
</reference>
<dbReference type="AlphaFoldDB" id="A0A1C9HX39"/>
<evidence type="ECO:0000313" key="2">
    <source>
        <dbReference type="EMBL" id="AOO91221.1"/>
    </source>
</evidence>
<reference evidence="2" key="1">
    <citation type="journal article" date="2015" name="BMC Genomics">
        <title>Transcriptome profiling of a Rhizobium leguminosarum bv. trifolii rosR mutant reveals the role of the transcriptional regulator RosR in motility, synthesis of cell-surface components, and other cellular processes.</title>
        <authorList>
            <person name="Rachwal K."/>
            <person name="Matczynska E."/>
            <person name="Janczarek M."/>
        </authorList>
    </citation>
    <scope>NUCLEOTIDE SEQUENCE</scope>
    <source>
        <strain evidence="2">Rt24.2</strain>
    </source>
</reference>
<dbReference type="EMBL" id="KX488857">
    <property type="protein sequence ID" value="AOO91221.1"/>
    <property type="molecule type" value="Genomic_DNA"/>
</dbReference>
<protein>
    <submittedName>
        <fullName evidence="2">Uncharacterized protein</fullName>
    </submittedName>
</protein>
<accession>A0A1C9HX39</accession>
<feature type="region of interest" description="Disordered" evidence="1">
    <location>
        <begin position="50"/>
        <end position="73"/>
    </location>
</feature>
<evidence type="ECO:0000256" key="1">
    <source>
        <dbReference type="SAM" id="MobiDB-lite"/>
    </source>
</evidence>
<organism evidence="2">
    <name type="scientific">Rhizobium leguminosarum bv. trifolii</name>
    <dbReference type="NCBI Taxonomy" id="386"/>
    <lineage>
        <taxon>Bacteria</taxon>
        <taxon>Pseudomonadati</taxon>
        <taxon>Pseudomonadota</taxon>
        <taxon>Alphaproteobacteria</taxon>
        <taxon>Hyphomicrobiales</taxon>
        <taxon>Rhizobiaceae</taxon>
        <taxon>Rhizobium/Agrobacterium group</taxon>
        <taxon>Rhizobium</taxon>
    </lineage>
</organism>
<sequence length="73" mass="8114">MTFGVLQKMKDHFWPTGKVNVPETRSSHLSPSEIDLVKQRLRANSDAAMARQRERGKTVNPRIAAARANGANV</sequence>
<proteinExistence type="predicted"/>
<name>A0A1C9HX39_RHILT</name>